<dbReference type="InterPro" id="IPR039425">
    <property type="entry name" value="RNA_pol_sigma-70-like"/>
</dbReference>
<dbReference type="PANTHER" id="PTHR43133:SF46">
    <property type="entry name" value="RNA POLYMERASE SIGMA-70 FACTOR ECF SUBFAMILY"/>
    <property type="match status" value="1"/>
</dbReference>
<dbReference type="Gene3D" id="1.10.10.10">
    <property type="entry name" value="Winged helix-like DNA-binding domain superfamily/Winged helix DNA-binding domain"/>
    <property type="match status" value="1"/>
</dbReference>
<dbReference type="InterPro" id="IPR007627">
    <property type="entry name" value="RNA_pol_sigma70_r2"/>
</dbReference>
<keyword evidence="3" id="KW-0731">Sigma factor</keyword>
<dbReference type="CDD" id="cd06171">
    <property type="entry name" value="Sigma70_r4"/>
    <property type="match status" value="1"/>
</dbReference>
<dbReference type="SUPFAM" id="SSF88659">
    <property type="entry name" value="Sigma3 and sigma4 domains of RNA polymerase sigma factors"/>
    <property type="match status" value="1"/>
</dbReference>
<dbReference type="Pfam" id="PF04542">
    <property type="entry name" value="Sigma70_r2"/>
    <property type="match status" value="1"/>
</dbReference>
<dbReference type="GO" id="GO:0016987">
    <property type="term" value="F:sigma factor activity"/>
    <property type="evidence" value="ECO:0007669"/>
    <property type="project" value="UniProtKB-KW"/>
</dbReference>
<evidence type="ECO:0000259" key="5">
    <source>
        <dbReference type="Pfam" id="PF04542"/>
    </source>
</evidence>
<dbReference type="SUPFAM" id="SSF88946">
    <property type="entry name" value="Sigma2 domain of RNA polymerase sigma factors"/>
    <property type="match status" value="1"/>
</dbReference>
<dbReference type="EMBL" id="FPAG01000008">
    <property type="protein sequence ID" value="SFT07995.1"/>
    <property type="molecule type" value="Genomic_DNA"/>
</dbReference>
<protein>
    <submittedName>
        <fullName evidence="7">RNA polymerase sigma-70 factor, ECF subfamily</fullName>
    </submittedName>
</protein>
<evidence type="ECO:0000313" key="7">
    <source>
        <dbReference type="EMBL" id="SFT07995.1"/>
    </source>
</evidence>
<dbReference type="GO" id="GO:0003677">
    <property type="term" value="F:DNA binding"/>
    <property type="evidence" value="ECO:0007669"/>
    <property type="project" value="InterPro"/>
</dbReference>
<dbReference type="InterPro" id="IPR036388">
    <property type="entry name" value="WH-like_DNA-bd_sf"/>
</dbReference>
<dbReference type="InterPro" id="IPR013325">
    <property type="entry name" value="RNA_pol_sigma_r2"/>
</dbReference>
<evidence type="ECO:0000256" key="4">
    <source>
        <dbReference type="ARBA" id="ARBA00023163"/>
    </source>
</evidence>
<dbReference type="Gene3D" id="1.10.1740.10">
    <property type="match status" value="1"/>
</dbReference>
<name>A0A1I6V2U4_9FLAO</name>
<dbReference type="NCBIfam" id="TIGR02985">
    <property type="entry name" value="Sig70_bacteroi1"/>
    <property type="match status" value="1"/>
</dbReference>
<dbReference type="InterPro" id="IPR014284">
    <property type="entry name" value="RNA_pol_sigma-70_dom"/>
</dbReference>
<evidence type="ECO:0000259" key="6">
    <source>
        <dbReference type="Pfam" id="PF08281"/>
    </source>
</evidence>
<dbReference type="GO" id="GO:0006352">
    <property type="term" value="P:DNA-templated transcription initiation"/>
    <property type="evidence" value="ECO:0007669"/>
    <property type="project" value="InterPro"/>
</dbReference>
<dbReference type="Proteomes" id="UP000183209">
    <property type="component" value="Unassembled WGS sequence"/>
</dbReference>
<keyword evidence="4" id="KW-0804">Transcription</keyword>
<organism evidence="7 8">
    <name type="scientific">Zhouia amylolytica</name>
    <dbReference type="NCBI Taxonomy" id="376730"/>
    <lineage>
        <taxon>Bacteria</taxon>
        <taxon>Pseudomonadati</taxon>
        <taxon>Bacteroidota</taxon>
        <taxon>Flavobacteriia</taxon>
        <taxon>Flavobacteriales</taxon>
        <taxon>Flavobacteriaceae</taxon>
        <taxon>Zhouia</taxon>
    </lineage>
</organism>
<evidence type="ECO:0000256" key="2">
    <source>
        <dbReference type="ARBA" id="ARBA00023015"/>
    </source>
</evidence>
<dbReference type="InterPro" id="IPR013324">
    <property type="entry name" value="RNA_pol_sigma_r3/r4-like"/>
</dbReference>
<comment type="similarity">
    <text evidence="1">Belongs to the sigma-70 factor family. ECF subfamily.</text>
</comment>
<keyword evidence="2" id="KW-0805">Transcription regulation</keyword>
<dbReference type="InterPro" id="IPR013249">
    <property type="entry name" value="RNA_pol_sigma70_r4_t2"/>
</dbReference>
<accession>A0A1I6V2U4</accession>
<evidence type="ECO:0000256" key="1">
    <source>
        <dbReference type="ARBA" id="ARBA00010641"/>
    </source>
</evidence>
<sequence>MTCLTKQLKKGDKVAYKKLFDHFVTDIYNFAYSIIKQKEYAEEITQDVFLKLWLNRASLDHEKSIKSYLFTITRNQTLNLLQKIANEKRLAQELLTNISNLSGFEENTIDVAYYEDLKRQALEVLSPKRRLIFELSRNEGLTHEEIGEKMGISKNTVKNQMTSALNSIREYLLLHSDITFTLLLFISFL</sequence>
<proteinExistence type="inferred from homology"/>
<dbReference type="PANTHER" id="PTHR43133">
    <property type="entry name" value="RNA POLYMERASE ECF-TYPE SIGMA FACTO"/>
    <property type="match status" value="1"/>
</dbReference>
<reference evidence="7 8" key="1">
    <citation type="submission" date="2016-10" db="EMBL/GenBank/DDBJ databases">
        <authorList>
            <person name="de Groot N.N."/>
        </authorList>
    </citation>
    <scope>NUCLEOTIDE SEQUENCE [LARGE SCALE GENOMIC DNA]</scope>
    <source>
        <strain evidence="7 8">CGMCC 1.6114</strain>
    </source>
</reference>
<dbReference type="Pfam" id="PF08281">
    <property type="entry name" value="Sigma70_r4_2"/>
    <property type="match status" value="1"/>
</dbReference>
<dbReference type="InterPro" id="IPR014327">
    <property type="entry name" value="RNA_pol_sigma70_bacteroid"/>
</dbReference>
<evidence type="ECO:0000256" key="3">
    <source>
        <dbReference type="ARBA" id="ARBA00023082"/>
    </source>
</evidence>
<feature type="domain" description="RNA polymerase sigma-70 region 2" evidence="5">
    <location>
        <begin position="19"/>
        <end position="83"/>
    </location>
</feature>
<gene>
    <name evidence="7" type="ORF">SAMN04487906_2826</name>
</gene>
<feature type="domain" description="RNA polymerase sigma factor 70 region 4 type 2" evidence="6">
    <location>
        <begin position="119"/>
        <end position="165"/>
    </location>
</feature>
<dbReference type="AlphaFoldDB" id="A0A1I6V2U4"/>
<dbReference type="NCBIfam" id="TIGR02937">
    <property type="entry name" value="sigma70-ECF"/>
    <property type="match status" value="1"/>
</dbReference>
<evidence type="ECO:0000313" key="8">
    <source>
        <dbReference type="Proteomes" id="UP000183209"/>
    </source>
</evidence>